<protein>
    <submittedName>
        <fullName evidence="1">Uncharacterized protein</fullName>
    </submittedName>
</protein>
<evidence type="ECO:0000313" key="2">
    <source>
        <dbReference type="Proteomes" id="UP000298429"/>
    </source>
</evidence>
<dbReference type="RefSeq" id="WP_135670416.1">
    <property type="nucleotide sequence ID" value="NZ_RQGN01000038.1"/>
</dbReference>
<sequence length="162" mass="18359">MSIKEGTESVSLNWETSTTIQEFLFTTDQVLDAYIQGALIGKAQGKKEALEETQRLQYEKLLDNVNSATAIVDGVLEFSEKLNIVPSAEYLKLISWNKLNILITVSESDFLKPELLRIYDFIQGLKNRISDLLKLEIIIAPISDDFDEDSIFSEGYQFKGIE</sequence>
<organism evidence="1 2">
    <name type="scientific">Leptospira barantonii</name>
    <dbReference type="NCBI Taxonomy" id="2023184"/>
    <lineage>
        <taxon>Bacteria</taxon>
        <taxon>Pseudomonadati</taxon>
        <taxon>Spirochaetota</taxon>
        <taxon>Spirochaetia</taxon>
        <taxon>Leptospirales</taxon>
        <taxon>Leptospiraceae</taxon>
        <taxon>Leptospira</taxon>
    </lineage>
</organism>
<dbReference type="EMBL" id="RQGN01000038">
    <property type="protein sequence ID" value="TGM04856.1"/>
    <property type="molecule type" value="Genomic_DNA"/>
</dbReference>
<accession>A0A5F2BH12</accession>
<gene>
    <name evidence="1" type="ORF">EHQ76_07380</name>
</gene>
<dbReference type="AlphaFoldDB" id="A0A5F2BH12"/>
<name>A0A5F2BH12_9LEPT</name>
<dbReference type="Proteomes" id="UP000298429">
    <property type="component" value="Unassembled WGS sequence"/>
</dbReference>
<dbReference type="OrthoDB" id="1440044at2"/>
<evidence type="ECO:0000313" key="1">
    <source>
        <dbReference type="EMBL" id="TGM04856.1"/>
    </source>
</evidence>
<proteinExistence type="predicted"/>
<comment type="caution">
    <text evidence="1">The sequence shown here is derived from an EMBL/GenBank/DDBJ whole genome shotgun (WGS) entry which is preliminary data.</text>
</comment>
<reference evidence="1 2" key="1">
    <citation type="journal article" date="2019" name="PLoS Negl. Trop. Dis.">
        <title>Revisiting the worldwide diversity of Leptospira species in the environment.</title>
        <authorList>
            <person name="Vincent A.T."/>
            <person name="Schiettekatte O."/>
            <person name="Bourhy P."/>
            <person name="Veyrier F.J."/>
            <person name="Picardeau M."/>
        </authorList>
    </citation>
    <scope>NUCLEOTIDE SEQUENCE [LARGE SCALE GENOMIC DNA]</scope>
    <source>
        <strain evidence="1 2">201702444</strain>
    </source>
</reference>